<dbReference type="PANTHER" id="PTHR12945:SF0">
    <property type="entry name" value="TRNA (ADENINE(58)-N(1))-METHYLTRANSFERASE NON-CATALYTIC SUBUNIT TRM6"/>
    <property type="match status" value="1"/>
</dbReference>
<comment type="similarity">
    <text evidence="2">Belongs to the TRM6/GCD10 family.</text>
</comment>
<dbReference type="Gene3D" id="3.40.50.150">
    <property type="entry name" value="Vaccinia Virus protein VP39"/>
    <property type="match status" value="1"/>
</dbReference>
<reference evidence="8 9" key="1">
    <citation type="journal article" date="2024" name="Nat. Commun.">
        <title>Phylogenomics reveals the evolutionary origins of lichenization in chlorophyte algae.</title>
        <authorList>
            <person name="Puginier C."/>
            <person name="Libourel C."/>
            <person name="Otte J."/>
            <person name="Skaloud P."/>
            <person name="Haon M."/>
            <person name="Grisel S."/>
            <person name="Petersen M."/>
            <person name="Berrin J.G."/>
            <person name="Delaux P.M."/>
            <person name="Dal Grande F."/>
            <person name="Keller J."/>
        </authorList>
    </citation>
    <scope>NUCLEOTIDE SEQUENCE [LARGE SCALE GENOMIC DNA]</scope>
    <source>
        <strain evidence="8 9">SAG 2145</strain>
    </source>
</reference>
<dbReference type="PANTHER" id="PTHR12945">
    <property type="entry name" value="TRANSLATION INITIATION FACTOR EIF3-RELATED"/>
    <property type="match status" value="1"/>
</dbReference>
<organism evidence="8 9">
    <name type="scientific">Apatococcus lobatus</name>
    <dbReference type="NCBI Taxonomy" id="904363"/>
    <lineage>
        <taxon>Eukaryota</taxon>
        <taxon>Viridiplantae</taxon>
        <taxon>Chlorophyta</taxon>
        <taxon>core chlorophytes</taxon>
        <taxon>Trebouxiophyceae</taxon>
        <taxon>Chlorellales</taxon>
        <taxon>Chlorellaceae</taxon>
        <taxon>Apatococcus</taxon>
    </lineage>
</organism>
<protein>
    <recommendedName>
        <fullName evidence="3">tRNA (adenine(58)-N(1))-methyltransferase non-catalytic subunit TRM6</fullName>
    </recommendedName>
    <alternativeName>
        <fullName evidence="6">tRNA(m1A58)-methyltransferase subunit TRM6</fullName>
    </alternativeName>
</protein>
<dbReference type="Pfam" id="PF04189">
    <property type="entry name" value="Gcd10p"/>
    <property type="match status" value="1"/>
</dbReference>
<accession>A0AAW1S6X8</accession>
<sequence>MSTSVREGDFVILDVNGEKLSFVQVTPKGKARIGKGFVPATALVGLPYGCLVEILEHGELQQVARCVPEQAEAPIAELRSSGQGGQAIVAALASNSATYASKTEFSQEKYRRKKSRKYCVQATLVQPTARSICEGLFAKAPMKIGHLRVDALALLLSFADIGPHSQALVWDGVGGLVTGAVGERMGGHGDVCSVYTGRNGNQDSTRLFNFPDHVRKSIHTCQLVEMQHRLDTPAAQQPVNTSQAEQLPNGHGIPDPDAAQSDGIAMEVDGAPMPMPSNNTRAAAEVAPITSSKPQPADARRQSGTGCLNKGQPLRSSFTSCIIAAPAVSPGAAWHWLRPFLAPSASFAIFSPHMQPLAEFMQTLQHTKEAVAVQLHDIWWREYQVLPFRTHPEMNAAEPGGYVLAGIKIGS</sequence>
<evidence type="ECO:0000256" key="4">
    <source>
        <dbReference type="ARBA" id="ARBA00022694"/>
    </source>
</evidence>
<dbReference type="GO" id="GO:0030488">
    <property type="term" value="P:tRNA methylation"/>
    <property type="evidence" value="ECO:0007669"/>
    <property type="project" value="InterPro"/>
</dbReference>
<comment type="caution">
    <text evidence="8">The sequence shown here is derived from an EMBL/GenBank/DDBJ whole genome shotgun (WGS) entry which is preliminary data.</text>
</comment>
<evidence type="ECO:0000256" key="6">
    <source>
        <dbReference type="ARBA" id="ARBA00032319"/>
    </source>
</evidence>
<dbReference type="AlphaFoldDB" id="A0AAW1S6X8"/>
<keyword evidence="4" id="KW-0819">tRNA processing</keyword>
<dbReference type="InterPro" id="IPR017423">
    <property type="entry name" value="TRM6"/>
</dbReference>
<feature type="region of interest" description="Disordered" evidence="7">
    <location>
        <begin position="234"/>
        <end position="261"/>
    </location>
</feature>
<evidence type="ECO:0000256" key="1">
    <source>
        <dbReference type="ARBA" id="ARBA00004123"/>
    </source>
</evidence>
<evidence type="ECO:0000313" key="9">
    <source>
        <dbReference type="Proteomes" id="UP001438707"/>
    </source>
</evidence>
<dbReference type="GO" id="GO:0031515">
    <property type="term" value="C:tRNA (m1A) methyltransferase complex"/>
    <property type="evidence" value="ECO:0007669"/>
    <property type="project" value="InterPro"/>
</dbReference>
<evidence type="ECO:0000313" key="8">
    <source>
        <dbReference type="EMBL" id="KAK9841476.1"/>
    </source>
</evidence>
<comment type="subcellular location">
    <subcellularLocation>
        <location evidence="1">Nucleus</location>
    </subcellularLocation>
</comment>
<dbReference type="Proteomes" id="UP001438707">
    <property type="component" value="Unassembled WGS sequence"/>
</dbReference>
<dbReference type="InterPro" id="IPR029063">
    <property type="entry name" value="SAM-dependent_MTases_sf"/>
</dbReference>
<name>A0AAW1S6X8_9CHLO</name>
<evidence type="ECO:0000256" key="2">
    <source>
        <dbReference type="ARBA" id="ARBA00008320"/>
    </source>
</evidence>
<feature type="compositionally biased region" description="Polar residues" evidence="7">
    <location>
        <begin position="234"/>
        <end position="246"/>
    </location>
</feature>
<keyword evidence="9" id="KW-1185">Reference proteome</keyword>
<dbReference type="GO" id="GO:0005634">
    <property type="term" value="C:nucleus"/>
    <property type="evidence" value="ECO:0007669"/>
    <property type="project" value="UniProtKB-SubCell"/>
</dbReference>
<keyword evidence="5" id="KW-0539">Nucleus</keyword>
<dbReference type="EMBL" id="JALJOS010000003">
    <property type="protein sequence ID" value="KAK9841476.1"/>
    <property type="molecule type" value="Genomic_DNA"/>
</dbReference>
<evidence type="ECO:0000256" key="3">
    <source>
        <dbReference type="ARBA" id="ARBA00021704"/>
    </source>
</evidence>
<feature type="region of interest" description="Disordered" evidence="7">
    <location>
        <begin position="285"/>
        <end position="310"/>
    </location>
</feature>
<evidence type="ECO:0000256" key="7">
    <source>
        <dbReference type="SAM" id="MobiDB-lite"/>
    </source>
</evidence>
<gene>
    <name evidence="8" type="ORF">WJX74_006546</name>
</gene>
<evidence type="ECO:0000256" key="5">
    <source>
        <dbReference type="ARBA" id="ARBA00023242"/>
    </source>
</evidence>
<proteinExistence type="inferred from homology"/>